<dbReference type="InterPro" id="IPR001901">
    <property type="entry name" value="Translocase_SecE/Sec61-g"/>
</dbReference>
<evidence type="ECO:0000256" key="9">
    <source>
        <dbReference type="HAMAP-Rule" id="MF_00422"/>
    </source>
</evidence>
<dbReference type="NCBIfam" id="TIGR00964">
    <property type="entry name" value="secE_bact"/>
    <property type="match status" value="1"/>
</dbReference>
<feature type="transmembrane region" description="Helical" evidence="9">
    <location>
        <begin position="14"/>
        <end position="33"/>
    </location>
</feature>
<dbReference type="GO" id="GO:0065002">
    <property type="term" value="P:intracellular protein transmembrane transport"/>
    <property type="evidence" value="ECO:0007669"/>
    <property type="project" value="UniProtKB-UniRule"/>
</dbReference>
<dbReference type="eggNOG" id="COG0690">
    <property type="taxonomic scope" value="Bacteria"/>
</dbReference>
<dbReference type="GO" id="GO:0009306">
    <property type="term" value="P:protein secretion"/>
    <property type="evidence" value="ECO:0007669"/>
    <property type="project" value="UniProtKB-UniRule"/>
</dbReference>
<feature type="transmembrane region" description="Helical" evidence="9">
    <location>
        <begin position="88"/>
        <end position="109"/>
    </location>
</feature>
<organism evidence="10 11">
    <name type="scientific">Microbulbifer agarilyticus</name>
    <dbReference type="NCBI Taxonomy" id="260552"/>
    <lineage>
        <taxon>Bacteria</taxon>
        <taxon>Pseudomonadati</taxon>
        <taxon>Pseudomonadota</taxon>
        <taxon>Gammaproteobacteria</taxon>
        <taxon>Cellvibrionales</taxon>
        <taxon>Microbulbiferaceae</taxon>
        <taxon>Microbulbifer</taxon>
    </lineage>
</organism>
<dbReference type="GO" id="GO:0005886">
    <property type="term" value="C:plasma membrane"/>
    <property type="evidence" value="ECO:0007669"/>
    <property type="project" value="UniProtKB-UniRule"/>
</dbReference>
<proteinExistence type="inferred from homology"/>
<sequence>MNAKVEAKTFRLDGLKWLVVVALIGAAVAGNSYYAEIPLLYRVLAIVALCLVAVFVAVQTEKGNAFWNLLREAQNEVRRVVWPTRQEATQTTLIVVVFVLLMAVILWALDSGLGWIASKIIG</sequence>
<evidence type="ECO:0000256" key="1">
    <source>
        <dbReference type="ARBA" id="ARBA00004370"/>
    </source>
</evidence>
<comment type="subcellular location">
    <subcellularLocation>
        <location evidence="1">Membrane</location>
    </subcellularLocation>
</comment>
<evidence type="ECO:0000256" key="8">
    <source>
        <dbReference type="ARBA" id="ARBA00023136"/>
    </source>
</evidence>
<name>A0A1Q2M806_9GAMM</name>
<dbReference type="EMBL" id="CP019650">
    <property type="protein sequence ID" value="AQQ68789.1"/>
    <property type="molecule type" value="Genomic_DNA"/>
</dbReference>
<comment type="similarity">
    <text evidence="9">Belongs to the SecE/SEC61-gamma family.</text>
</comment>
<dbReference type="InterPro" id="IPR038379">
    <property type="entry name" value="SecE_sf"/>
</dbReference>
<dbReference type="GO" id="GO:0008320">
    <property type="term" value="F:protein transmembrane transporter activity"/>
    <property type="evidence" value="ECO:0007669"/>
    <property type="project" value="UniProtKB-UniRule"/>
</dbReference>
<evidence type="ECO:0000256" key="3">
    <source>
        <dbReference type="ARBA" id="ARBA00022475"/>
    </source>
</evidence>
<evidence type="ECO:0000256" key="4">
    <source>
        <dbReference type="ARBA" id="ARBA00022692"/>
    </source>
</evidence>
<dbReference type="GO" id="GO:0006605">
    <property type="term" value="P:protein targeting"/>
    <property type="evidence" value="ECO:0007669"/>
    <property type="project" value="UniProtKB-UniRule"/>
</dbReference>
<keyword evidence="6 9" id="KW-1133">Transmembrane helix</keyword>
<keyword evidence="3 9" id="KW-1003">Cell membrane</keyword>
<protein>
    <recommendedName>
        <fullName evidence="9">Protein translocase subunit SecE</fullName>
    </recommendedName>
</protein>
<accession>A0A1Q2M806</accession>
<keyword evidence="11" id="KW-1185">Reference proteome</keyword>
<evidence type="ECO:0000256" key="6">
    <source>
        <dbReference type="ARBA" id="ARBA00022989"/>
    </source>
</evidence>
<dbReference type="PANTHER" id="PTHR33910:SF1">
    <property type="entry name" value="PROTEIN TRANSLOCASE SUBUNIT SECE"/>
    <property type="match status" value="1"/>
</dbReference>
<dbReference type="OrthoDB" id="9806365at2"/>
<keyword evidence="8 9" id="KW-0472">Membrane</keyword>
<dbReference type="HAMAP" id="MF_00422">
    <property type="entry name" value="SecE"/>
    <property type="match status" value="1"/>
</dbReference>
<keyword evidence="5 9" id="KW-0653">Protein transport</keyword>
<evidence type="ECO:0000313" key="11">
    <source>
        <dbReference type="Proteomes" id="UP000188219"/>
    </source>
</evidence>
<comment type="caution">
    <text evidence="9">Lacks conserved residue(s) required for the propagation of feature annotation.</text>
</comment>
<dbReference type="PRINTS" id="PR01650">
    <property type="entry name" value="SECETRNLCASE"/>
</dbReference>
<dbReference type="Pfam" id="PF00584">
    <property type="entry name" value="SecE"/>
    <property type="match status" value="1"/>
</dbReference>
<evidence type="ECO:0000256" key="5">
    <source>
        <dbReference type="ARBA" id="ARBA00022927"/>
    </source>
</evidence>
<dbReference type="RefSeq" id="WP_010130322.1">
    <property type="nucleotide sequence ID" value="NZ_CP019650.1"/>
</dbReference>
<comment type="function">
    <text evidence="9">Essential subunit of the Sec protein translocation channel SecYEG. Clamps together the 2 halves of SecY. May contact the channel plug during translocation.</text>
</comment>
<dbReference type="KEGG" id="maga:Mag101_14945"/>
<dbReference type="GO" id="GO:0043952">
    <property type="term" value="P:protein transport by the Sec complex"/>
    <property type="evidence" value="ECO:0007669"/>
    <property type="project" value="UniProtKB-UniRule"/>
</dbReference>
<reference evidence="10" key="1">
    <citation type="submission" date="2017-02" db="EMBL/GenBank/DDBJ databases">
        <title>Genome of Microbulbifer agarilyticus GP101.</title>
        <authorList>
            <person name="Jung J."/>
            <person name="Bae S.S."/>
            <person name="Baek K."/>
        </authorList>
    </citation>
    <scope>NUCLEOTIDE SEQUENCE [LARGE SCALE GENOMIC DNA]</scope>
    <source>
        <strain evidence="10">GP101</strain>
    </source>
</reference>
<dbReference type="PANTHER" id="PTHR33910">
    <property type="entry name" value="PROTEIN TRANSLOCASE SUBUNIT SECE"/>
    <property type="match status" value="1"/>
</dbReference>
<keyword evidence="7 9" id="KW-0811">Translocation</keyword>
<dbReference type="PROSITE" id="PS01067">
    <property type="entry name" value="SECE_SEC61G"/>
    <property type="match status" value="1"/>
</dbReference>
<dbReference type="Proteomes" id="UP000188219">
    <property type="component" value="Chromosome"/>
</dbReference>
<keyword evidence="4 9" id="KW-0812">Transmembrane</keyword>
<dbReference type="Gene3D" id="1.20.5.1030">
    <property type="entry name" value="Preprotein translocase secy subunit"/>
    <property type="match status" value="1"/>
</dbReference>
<feature type="transmembrane region" description="Helical" evidence="9">
    <location>
        <begin position="39"/>
        <end position="58"/>
    </location>
</feature>
<dbReference type="InterPro" id="IPR005807">
    <property type="entry name" value="SecE_bac"/>
</dbReference>
<dbReference type="STRING" id="260552.Mag101_14945"/>
<evidence type="ECO:0000256" key="2">
    <source>
        <dbReference type="ARBA" id="ARBA00022448"/>
    </source>
</evidence>
<comment type="subunit">
    <text evidence="9">Component of the Sec protein translocase complex. Heterotrimer consisting of SecY, SecE and SecG subunits. The heterotrimers can form oligomers, although 1 heterotrimer is thought to be able to translocate proteins. Interacts with the ribosome. Interacts with SecDF, and other proteins may be involved. Interacts with SecA.</text>
</comment>
<dbReference type="AlphaFoldDB" id="A0A1Q2M806"/>
<evidence type="ECO:0000313" key="10">
    <source>
        <dbReference type="EMBL" id="AQQ68789.1"/>
    </source>
</evidence>
<gene>
    <name evidence="9" type="primary">secE</name>
    <name evidence="10" type="ORF">Mag101_14945</name>
</gene>
<evidence type="ECO:0000256" key="7">
    <source>
        <dbReference type="ARBA" id="ARBA00023010"/>
    </source>
</evidence>
<keyword evidence="2 9" id="KW-0813">Transport</keyword>